<keyword evidence="3" id="KW-0479">Metal-binding</keyword>
<proteinExistence type="predicted"/>
<feature type="region of interest" description="Disordered" evidence="7">
    <location>
        <begin position="19"/>
        <end position="42"/>
    </location>
</feature>
<evidence type="ECO:0000256" key="6">
    <source>
        <dbReference type="ARBA" id="ARBA00023136"/>
    </source>
</evidence>
<evidence type="ECO:0000256" key="4">
    <source>
        <dbReference type="ARBA" id="ARBA00022982"/>
    </source>
</evidence>
<evidence type="ECO:0000256" key="3">
    <source>
        <dbReference type="ARBA" id="ARBA00022723"/>
    </source>
</evidence>
<organism evidence="9 10">
    <name type="scientific">Halorubrum aidingense JCM 13560</name>
    <dbReference type="NCBI Taxonomy" id="1230454"/>
    <lineage>
        <taxon>Archaea</taxon>
        <taxon>Methanobacteriati</taxon>
        <taxon>Methanobacteriota</taxon>
        <taxon>Stenosarchaea group</taxon>
        <taxon>Halobacteria</taxon>
        <taxon>Halobacteriales</taxon>
        <taxon>Haloferacaceae</taxon>
        <taxon>Halorubrum</taxon>
    </lineage>
</organism>
<dbReference type="EMBL" id="AOJI01000024">
    <property type="protein sequence ID" value="EMA66966.1"/>
    <property type="molecule type" value="Genomic_DNA"/>
</dbReference>
<dbReference type="InterPro" id="IPR000923">
    <property type="entry name" value="BlueCu_1"/>
</dbReference>
<gene>
    <name evidence="9" type="ORF">C461_09417</name>
</gene>
<evidence type="ECO:0000256" key="2">
    <source>
        <dbReference type="ARBA" id="ARBA00022448"/>
    </source>
</evidence>
<dbReference type="PROSITE" id="PS00196">
    <property type="entry name" value="COPPER_BLUE"/>
    <property type="match status" value="1"/>
</dbReference>
<dbReference type="InterPro" id="IPR008972">
    <property type="entry name" value="Cupredoxin"/>
</dbReference>
<sequence length="145" mass="14956">MYDRRTVLRLSGAALATGVAGCSGSTPDDGGPPTGNTEPTTVAMTDDLKFDPQVVRIGAGETVVWETTGAVPHSATAYEADLPDGAAYFASGDFETEAAARSAYPSGGSVGEGETYSHTFETVGEYPYFCIPHEAGMHGTVIVEG</sequence>
<dbReference type="AlphaFoldDB" id="M0PAB8"/>
<evidence type="ECO:0000256" key="7">
    <source>
        <dbReference type="SAM" id="MobiDB-lite"/>
    </source>
</evidence>
<name>M0PAB8_9EURY</name>
<dbReference type="GO" id="GO:0016020">
    <property type="term" value="C:membrane"/>
    <property type="evidence" value="ECO:0007669"/>
    <property type="project" value="UniProtKB-SubCell"/>
</dbReference>
<dbReference type="SUPFAM" id="SSF49503">
    <property type="entry name" value="Cupredoxins"/>
    <property type="match status" value="1"/>
</dbReference>
<dbReference type="GO" id="GO:0005507">
    <property type="term" value="F:copper ion binding"/>
    <property type="evidence" value="ECO:0007669"/>
    <property type="project" value="InterPro"/>
</dbReference>
<comment type="caution">
    <text evidence="9">The sequence shown here is derived from an EMBL/GenBank/DDBJ whole genome shotgun (WGS) entry which is preliminary data.</text>
</comment>
<accession>M0PAB8</accession>
<dbReference type="OrthoDB" id="4392at2157"/>
<protein>
    <submittedName>
        <fullName evidence="9">Plastocyanin</fullName>
    </submittedName>
</protein>
<dbReference type="GO" id="GO:0009055">
    <property type="term" value="F:electron transfer activity"/>
    <property type="evidence" value="ECO:0007669"/>
    <property type="project" value="InterPro"/>
</dbReference>
<evidence type="ECO:0000256" key="1">
    <source>
        <dbReference type="ARBA" id="ARBA00004370"/>
    </source>
</evidence>
<dbReference type="InterPro" id="IPR028871">
    <property type="entry name" value="BlueCu_1_BS"/>
</dbReference>
<feature type="compositionally biased region" description="Low complexity" evidence="7">
    <location>
        <begin position="22"/>
        <end position="41"/>
    </location>
</feature>
<dbReference type="Proteomes" id="UP000011575">
    <property type="component" value="Unassembled WGS sequence"/>
</dbReference>
<evidence type="ECO:0000256" key="5">
    <source>
        <dbReference type="ARBA" id="ARBA00023008"/>
    </source>
</evidence>
<keyword evidence="6" id="KW-0472">Membrane</keyword>
<keyword evidence="4" id="KW-0249">Electron transport</keyword>
<dbReference type="PANTHER" id="PTHR34192:SF10">
    <property type="entry name" value="PLASTOCYANIN MAJOR ISOFORM, CHLOROPLASTIC-RELATED"/>
    <property type="match status" value="1"/>
</dbReference>
<evidence type="ECO:0000313" key="10">
    <source>
        <dbReference type="Proteomes" id="UP000011575"/>
    </source>
</evidence>
<keyword evidence="5" id="KW-0186">Copper</keyword>
<keyword evidence="2" id="KW-0813">Transport</keyword>
<keyword evidence="10" id="KW-1185">Reference proteome</keyword>
<dbReference type="Gene3D" id="2.60.40.420">
    <property type="entry name" value="Cupredoxins - blue copper proteins"/>
    <property type="match status" value="1"/>
</dbReference>
<dbReference type="Pfam" id="PF00127">
    <property type="entry name" value="Copper-bind"/>
    <property type="match status" value="1"/>
</dbReference>
<dbReference type="RefSeq" id="WP_008000649.1">
    <property type="nucleotide sequence ID" value="NZ_AOJI01000024.1"/>
</dbReference>
<evidence type="ECO:0000313" key="9">
    <source>
        <dbReference type="EMBL" id="EMA66966.1"/>
    </source>
</evidence>
<dbReference type="PATRIC" id="fig|1230454.4.peg.1897"/>
<dbReference type="STRING" id="1230454.C461_09417"/>
<reference evidence="9 10" key="1">
    <citation type="journal article" date="2014" name="PLoS Genet.">
        <title>Phylogenetically driven sequencing of extremely halophilic archaea reveals strategies for static and dynamic osmo-response.</title>
        <authorList>
            <person name="Becker E.A."/>
            <person name="Seitzer P.M."/>
            <person name="Tritt A."/>
            <person name="Larsen D."/>
            <person name="Krusor M."/>
            <person name="Yao A.I."/>
            <person name="Wu D."/>
            <person name="Madern D."/>
            <person name="Eisen J.A."/>
            <person name="Darling A.E."/>
            <person name="Facciotti M.T."/>
        </authorList>
    </citation>
    <scope>NUCLEOTIDE SEQUENCE [LARGE SCALE GENOMIC DNA]</scope>
    <source>
        <strain evidence="9 10">JCM 13560</strain>
    </source>
</reference>
<comment type="subcellular location">
    <subcellularLocation>
        <location evidence="1">Membrane</location>
    </subcellularLocation>
</comment>
<dbReference type="PANTHER" id="PTHR34192">
    <property type="entry name" value="PLASTOCYANIN MAJOR ISOFORM, CHLOROPLASTIC-RELATED"/>
    <property type="match status" value="1"/>
</dbReference>
<feature type="domain" description="Blue (type 1) copper" evidence="8">
    <location>
        <begin position="43"/>
        <end position="144"/>
    </location>
</feature>
<dbReference type="PROSITE" id="PS51257">
    <property type="entry name" value="PROKAR_LIPOPROTEIN"/>
    <property type="match status" value="1"/>
</dbReference>
<evidence type="ECO:0000259" key="8">
    <source>
        <dbReference type="Pfam" id="PF00127"/>
    </source>
</evidence>